<dbReference type="Pfam" id="PF04658">
    <property type="entry name" value="TAFII55_N"/>
    <property type="match status" value="1"/>
</dbReference>
<evidence type="ECO:0000256" key="6">
    <source>
        <dbReference type="SAM" id="MobiDB-lite"/>
    </source>
</evidence>
<proteinExistence type="inferred from homology"/>
<feature type="compositionally biased region" description="Acidic residues" evidence="6">
    <location>
        <begin position="474"/>
        <end position="503"/>
    </location>
</feature>
<accession>A0A5E8C1H1</accession>
<evidence type="ECO:0000256" key="3">
    <source>
        <dbReference type="ARBA" id="ARBA00023015"/>
    </source>
</evidence>
<dbReference type="PANTHER" id="PTHR12228">
    <property type="entry name" value="TRANSCRIPTION INITIATION FACTOR TFIID 55 KD SUBUNIT-RELATED"/>
    <property type="match status" value="1"/>
</dbReference>
<evidence type="ECO:0000313" key="8">
    <source>
        <dbReference type="EMBL" id="VVT56810.1"/>
    </source>
</evidence>
<dbReference type="Proteomes" id="UP000398389">
    <property type="component" value="Unassembled WGS sequence"/>
</dbReference>
<dbReference type="InterPro" id="IPR006751">
    <property type="entry name" value="TAFII55_prot_cons_reg"/>
</dbReference>
<feature type="compositionally biased region" description="Polar residues" evidence="6">
    <location>
        <begin position="78"/>
        <end position="88"/>
    </location>
</feature>
<feature type="compositionally biased region" description="Low complexity" evidence="6">
    <location>
        <begin position="631"/>
        <end position="650"/>
    </location>
</feature>
<comment type="subcellular location">
    <subcellularLocation>
        <location evidence="1">Nucleus</location>
    </subcellularLocation>
</comment>
<feature type="compositionally biased region" description="Acidic residues" evidence="6">
    <location>
        <begin position="457"/>
        <end position="466"/>
    </location>
</feature>
<feature type="compositionally biased region" description="Basic and acidic residues" evidence="6">
    <location>
        <begin position="686"/>
        <end position="700"/>
    </location>
</feature>
<dbReference type="OrthoDB" id="153872at2759"/>
<dbReference type="RefSeq" id="XP_031855902.1">
    <property type="nucleotide sequence ID" value="XM_032000011.1"/>
</dbReference>
<feature type="compositionally biased region" description="Acidic residues" evidence="6">
    <location>
        <begin position="398"/>
        <end position="418"/>
    </location>
</feature>
<keyword evidence="9" id="KW-1185">Reference proteome</keyword>
<reference evidence="8 9" key="1">
    <citation type="submission" date="2019-09" db="EMBL/GenBank/DDBJ databases">
        <authorList>
            <person name="Brejova B."/>
        </authorList>
    </citation>
    <scope>NUCLEOTIDE SEQUENCE [LARGE SCALE GENOMIC DNA]</scope>
</reference>
<evidence type="ECO:0000259" key="7">
    <source>
        <dbReference type="SMART" id="SM01370"/>
    </source>
</evidence>
<feature type="domain" description="TAFII55 protein conserved region" evidence="7">
    <location>
        <begin position="219"/>
        <end position="371"/>
    </location>
</feature>
<sequence length="712" mass="78414">MIRLKLKNKGPDGAEQAPDDQTGEANVTPKSKTKSKRKRETDGTDQSPSKQVATEGAPTPKITLSKPKPKTQKPKISLVNNAQPSEDTGTIPAISAISAGTQAASAVPIDTLPDGTQQPIPKLKVKLSTKAPKTPRASKTKKSESKAIKAPKIKLVTQTTKEPKQEEPEAPAATSENPPKAIPKQSKKDKAPKIRVKPNRNPGSGYDSEAPDREDDPMVEDAIALRMVPGQHLDYLRAACDQGELKNVTIKFKDSRRAVVSIHEQLFAAKLIDLPTITETHKSFDRKNIYKVADVCQMLLVTEPIQYEDDVLKLESTSLEGTDATCTPHGITPPMHNVKHRRFRKRISRKVIESVEARVDELFKKDEEAEKTIYELLDSTTTTSRAGSAAPTPRPVIGDEDEDEEDEEEEDDDYDADIEAMAKEVTASLQSTAPKVEKPHTAPTSAAGKPAETPKDQDEDFMDLDVEIEKALESDEDEEDDDDDEDEDDEEEEEEEEDEEEDVNGPRGEDLDEEAQEALNRNQIIREELRDLARSLAQKEKEKDARKNPILKGRVLNDIKKIKQEIETKKKQLKKIPGYDDDLDDILANLGDGDDNEDDKTSTLPTPKPNIEDVPPPILATAAAVSLSKEPSAATPVVSASLSSTVATPAGDTYEVDFQRSSEPPSAFNSTPQPDYEEESEEGASENEKPTNKPANHDDLFGEEEADFDSLF</sequence>
<dbReference type="AlphaFoldDB" id="A0A5E8C1H1"/>
<dbReference type="SMART" id="SM01370">
    <property type="entry name" value="TAFII55_N"/>
    <property type="match status" value="1"/>
</dbReference>
<evidence type="ECO:0000256" key="1">
    <source>
        <dbReference type="ARBA" id="ARBA00004123"/>
    </source>
</evidence>
<dbReference type="InterPro" id="IPR037817">
    <property type="entry name" value="TAF7"/>
</dbReference>
<dbReference type="PANTHER" id="PTHR12228:SF0">
    <property type="entry name" value="TATA-BOX BINDING PROTEIN ASSOCIATED FACTOR 7"/>
    <property type="match status" value="1"/>
</dbReference>
<dbReference type="CDD" id="cd08047">
    <property type="entry name" value="TAF7"/>
    <property type="match status" value="1"/>
</dbReference>
<comment type="similarity">
    <text evidence="2">Belongs to the TAF7 family.</text>
</comment>
<name>A0A5E8C1H1_9ASCO</name>
<gene>
    <name evidence="8" type="ORF">SAPINGB_P005297</name>
</gene>
<dbReference type="GO" id="GO:0005669">
    <property type="term" value="C:transcription factor TFIID complex"/>
    <property type="evidence" value="ECO:0007669"/>
    <property type="project" value="InterPro"/>
</dbReference>
<dbReference type="GO" id="GO:0016251">
    <property type="term" value="F:RNA polymerase II general transcription initiation factor activity"/>
    <property type="evidence" value="ECO:0007669"/>
    <property type="project" value="TreeGrafter"/>
</dbReference>
<evidence type="ECO:0000256" key="2">
    <source>
        <dbReference type="ARBA" id="ARBA00009368"/>
    </source>
</evidence>
<keyword evidence="5" id="KW-0539">Nucleus</keyword>
<evidence type="ECO:0000256" key="4">
    <source>
        <dbReference type="ARBA" id="ARBA00023163"/>
    </source>
</evidence>
<feature type="compositionally biased region" description="Low complexity" evidence="6">
    <location>
        <begin position="380"/>
        <end position="391"/>
    </location>
</feature>
<feature type="compositionally biased region" description="Acidic residues" evidence="6">
    <location>
        <begin position="701"/>
        <end position="712"/>
    </location>
</feature>
<feature type="region of interest" description="Disordered" evidence="6">
    <location>
        <begin position="380"/>
        <end position="522"/>
    </location>
</feature>
<keyword evidence="4" id="KW-0804">Transcription</keyword>
<dbReference type="GO" id="GO:0051123">
    <property type="term" value="P:RNA polymerase II preinitiation complex assembly"/>
    <property type="evidence" value="ECO:0007669"/>
    <property type="project" value="TreeGrafter"/>
</dbReference>
<keyword evidence="3" id="KW-0805">Transcription regulation</keyword>
<dbReference type="EMBL" id="CABVLU010000004">
    <property type="protein sequence ID" value="VVT56810.1"/>
    <property type="molecule type" value="Genomic_DNA"/>
</dbReference>
<feature type="region of interest" description="Disordered" evidence="6">
    <location>
        <begin position="1"/>
        <end position="214"/>
    </location>
</feature>
<evidence type="ECO:0000313" key="9">
    <source>
        <dbReference type="Proteomes" id="UP000398389"/>
    </source>
</evidence>
<protein>
    <recommendedName>
        <fullName evidence="7">TAFII55 protein conserved region domain-containing protein</fullName>
    </recommendedName>
</protein>
<dbReference type="GeneID" id="43584111"/>
<feature type="compositionally biased region" description="Acidic residues" evidence="6">
    <location>
        <begin position="675"/>
        <end position="685"/>
    </location>
</feature>
<feature type="compositionally biased region" description="Polar residues" evidence="6">
    <location>
        <begin position="659"/>
        <end position="673"/>
    </location>
</feature>
<evidence type="ECO:0000256" key="5">
    <source>
        <dbReference type="ARBA" id="ARBA00023242"/>
    </source>
</evidence>
<organism evidence="8 9">
    <name type="scientific">Magnusiomyces paraingens</name>
    <dbReference type="NCBI Taxonomy" id="2606893"/>
    <lineage>
        <taxon>Eukaryota</taxon>
        <taxon>Fungi</taxon>
        <taxon>Dikarya</taxon>
        <taxon>Ascomycota</taxon>
        <taxon>Saccharomycotina</taxon>
        <taxon>Dipodascomycetes</taxon>
        <taxon>Dipodascales</taxon>
        <taxon>Dipodascaceae</taxon>
        <taxon>Magnusiomyces</taxon>
    </lineage>
</organism>
<feature type="region of interest" description="Disordered" evidence="6">
    <location>
        <begin position="587"/>
        <end position="712"/>
    </location>
</feature>